<sequence length="76" mass="8925">MQQLDLRHYHCPIPLLMTKEALEKLQPGHHLEIRFGGTSAVKDFEILCHEMHCRIISCEKYTALNGWIEYKMNISN</sequence>
<keyword evidence="4" id="KW-1185">Reference proteome</keyword>
<dbReference type="PANTHER" id="PTHR33279:SF18">
    <property type="entry name" value="SULFUR CARRIER PROTEIN MJ0990-RELATED"/>
    <property type="match status" value="1"/>
</dbReference>
<name>A0ABY6TIA9_9PAST</name>
<evidence type="ECO:0000256" key="1">
    <source>
        <dbReference type="ARBA" id="ARBA00008984"/>
    </source>
</evidence>
<dbReference type="EMBL" id="CABFKI010000003">
    <property type="protein sequence ID" value="VTU06892.1"/>
    <property type="molecule type" value="Genomic_DNA"/>
</dbReference>
<reference evidence="3 4" key="1">
    <citation type="submission" date="2019-05" db="EMBL/GenBank/DDBJ databases">
        <authorList>
            <consortium name="Pathogen Informatics"/>
        </authorList>
    </citation>
    <scope>NUCLEOTIDE SEQUENCE [LARGE SCALE GENOMIC DNA]</scope>
    <source>
        <strain evidence="3 4">NM319</strain>
    </source>
</reference>
<gene>
    <name evidence="3" type="ORF">SAMEA1410922_00642</name>
</gene>
<dbReference type="GeneID" id="86155046"/>
<evidence type="ECO:0000313" key="3">
    <source>
        <dbReference type="EMBL" id="VTU06892.1"/>
    </source>
</evidence>
<feature type="domain" description="UPF0033" evidence="2">
    <location>
        <begin position="3"/>
        <end position="62"/>
    </location>
</feature>
<dbReference type="CDD" id="cd00291">
    <property type="entry name" value="SirA_YedF_YeeD"/>
    <property type="match status" value="1"/>
</dbReference>
<evidence type="ECO:0000259" key="2">
    <source>
        <dbReference type="Pfam" id="PF01206"/>
    </source>
</evidence>
<accession>A0ABY6TIA9</accession>
<dbReference type="Pfam" id="PF01206">
    <property type="entry name" value="TusA"/>
    <property type="match status" value="1"/>
</dbReference>
<dbReference type="RefSeq" id="WP_135709485.1">
    <property type="nucleotide sequence ID" value="NZ_CABFKI010000003.1"/>
</dbReference>
<dbReference type="Proteomes" id="UP000308167">
    <property type="component" value="Unassembled WGS sequence"/>
</dbReference>
<organism evidence="3 4">
    <name type="scientific">Actinobacillus porcinus</name>
    <dbReference type="NCBI Taxonomy" id="51048"/>
    <lineage>
        <taxon>Bacteria</taxon>
        <taxon>Pseudomonadati</taxon>
        <taxon>Pseudomonadota</taxon>
        <taxon>Gammaproteobacteria</taxon>
        <taxon>Pasteurellales</taxon>
        <taxon>Pasteurellaceae</taxon>
        <taxon>Actinobacillus</taxon>
    </lineage>
</organism>
<dbReference type="InterPro" id="IPR036868">
    <property type="entry name" value="TusA-like_sf"/>
</dbReference>
<dbReference type="InterPro" id="IPR001455">
    <property type="entry name" value="TusA-like"/>
</dbReference>
<comment type="similarity">
    <text evidence="1">Belongs to the sulfur carrier protein TusA family.</text>
</comment>
<proteinExistence type="inferred from homology"/>
<dbReference type="SUPFAM" id="SSF64307">
    <property type="entry name" value="SirA-like"/>
    <property type="match status" value="1"/>
</dbReference>
<evidence type="ECO:0000313" key="4">
    <source>
        <dbReference type="Proteomes" id="UP000308167"/>
    </source>
</evidence>
<dbReference type="PANTHER" id="PTHR33279">
    <property type="entry name" value="SULFUR CARRIER PROTEIN YEDF-RELATED"/>
    <property type="match status" value="1"/>
</dbReference>
<comment type="caution">
    <text evidence="3">The sequence shown here is derived from an EMBL/GenBank/DDBJ whole genome shotgun (WGS) entry which is preliminary data.</text>
</comment>
<dbReference type="Gene3D" id="3.30.110.40">
    <property type="entry name" value="TusA-like domain"/>
    <property type="match status" value="1"/>
</dbReference>
<protein>
    <submittedName>
        <fullName evidence="3">SirA family protein</fullName>
    </submittedName>
</protein>